<dbReference type="PANTHER" id="PTHR10627:SF69">
    <property type="entry name" value="PROTEIN BICAUDAL C"/>
    <property type="match status" value="1"/>
</dbReference>
<dbReference type="CDD" id="cd09487">
    <property type="entry name" value="SAM_superfamily"/>
    <property type="match status" value="1"/>
</dbReference>
<dbReference type="OrthoDB" id="271862at2759"/>
<evidence type="ECO:0000256" key="1">
    <source>
        <dbReference type="ARBA" id="ARBA00022737"/>
    </source>
</evidence>
<evidence type="ECO:0000313" key="5">
    <source>
        <dbReference type="Proteomes" id="UP000825935"/>
    </source>
</evidence>
<dbReference type="Pfam" id="PF00536">
    <property type="entry name" value="SAM_1"/>
    <property type="match status" value="1"/>
</dbReference>
<gene>
    <name evidence="4" type="ORF">KP509_21G089300</name>
</gene>
<protein>
    <recommendedName>
        <fullName evidence="3">SAM domain-containing protein</fullName>
    </recommendedName>
</protein>
<evidence type="ECO:0000313" key="4">
    <source>
        <dbReference type="EMBL" id="KAH7316344.1"/>
    </source>
</evidence>
<feature type="compositionally biased region" description="Polar residues" evidence="2">
    <location>
        <begin position="182"/>
        <end position="195"/>
    </location>
</feature>
<feature type="compositionally biased region" description="Basic and acidic residues" evidence="2">
    <location>
        <begin position="207"/>
        <end position="223"/>
    </location>
</feature>
<dbReference type="SUPFAM" id="SSF47769">
    <property type="entry name" value="SAM/Pointed domain"/>
    <property type="match status" value="1"/>
</dbReference>
<accession>A0A8T2SFA5</accession>
<evidence type="ECO:0000259" key="3">
    <source>
        <dbReference type="PROSITE" id="PS50105"/>
    </source>
</evidence>
<keyword evidence="1" id="KW-0677">Repeat</keyword>
<evidence type="ECO:0000256" key="2">
    <source>
        <dbReference type="SAM" id="MobiDB-lite"/>
    </source>
</evidence>
<dbReference type="PANTHER" id="PTHR10627">
    <property type="entry name" value="SCP160"/>
    <property type="match status" value="1"/>
</dbReference>
<proteinExistence type="predicted"/>
<dbReference type="Proteomes" id="UP000825935">
    <property type="component" value="Chromosome 21"/>
</dbReference>
<feature type="region of interest" description="Disordered" evidence="2">
    <location>
        <begin position="182"/>
        <end position="270"/>
    </location>
</feature>
<sequence length="359" mass="40131">MCSTEKQGYHRNGNHPAEASCSFQISGHQAGDIAGTSCLRHHDYNAERHCKPWVEVRKQRVVIVIPPIPETRRKSSIEKQPSRKGVPNHYASTQIIGVIHERRSQKAFKNKVYNKRKKVRMCINGSGGWETEKDALPVSGIEKDAPPVISWNAREKTRKDAPALSGIDLLLSSALRLGDISSSDVKNDCNGSQDSCGDKASSLDAADSSHEPSHSYRGWDRGVSRIHSAMKHRDKSDHSLEGWNHMAQDPDNQLNDGPIGTGRTGRRSIPGDKRAGLFNASECIRIINLEKHLKNAGGLKRWLYSLGLEQFMDVFDKGRWGATDLLELRMDDLKRMGKAAVGPRRKLIWAIHHFSQQIV</sequence>
<dbReference type="InterPro" id="IPR013761">
    <property type="entry name" value="SAM/pointed_sf"/>
</dbReference>
<dbReference type="Gene3D" id="1.10.150.50">
    <property type="entry name" value="Transcription Factor, Ets-1"/>
    <property type="match status" value="1"/>
</dbReference>
<organism evidence="4 5">
    <name type="scientific">Ceratopteris richardii</name>
    <name type="common">Triangle waterfern</name>
    <dbReference type="NCBI Taxonomy" id="49495"/>
    <lineage>
        <taxon>Eukaryota</taxon>
        <taxon>Viridiplantae</taxon>
        <taxon>Streptophyta</taxon>
        <taxon>Embryophyta</taxon>
        <taxon>Tracheophyta</taxon>
        <taxon>Polypodiopsida</taxon>
        <taxon>Polypodiidae</taxon>
        <taxon>Polypodiales</taxon>
        <taxon>Pteridineae</taxon>
        <taxon>Pteridaceae</taxon>
        <taxon>Parkerioideae</taxon>
        <taxon>Ceratopteris</taxon>
    </lineage>
</organism>
<keyword evidence="5" id="KW-1185">Reference proteome</keyword>
<dbReference type="AlphaFoldDB" id="A0A8T2SFA5"/>
<dbReference type="SMART" id="SM00454">
    <property type="entry name" value="SAM"/>
    <property type="match status" value="1"/>
</dbReference>
<comment type="caution">
    <text evidence="4">The sequence shown here is derived from an EMBL/GenBank/DDBJ whole genome shotgun (WGS) entry which is preliminary data.</text>
</comment>
<reference evidence="4" key="1">
    <citation type="submission" date="2021-08" db="EMBL/GenBank/DDBJ databases">
        <title>WGS assembly of Ceratopteris richardii.</title>
        <authorList>
            <person name="Marchant D.B."/>
            <person name="Chen G."/>
            <person name="Jenkins J."/>
            <person name="Shu S."/>
            <person name="Leebens-Mack J."/>
            <person name="Grimwood J."/>
            <person name="Schmutz J."/>
            <person name="Soltis P."/>
            <person name="Soltis D."/>
            <person name="Chen Z.-H."/>
        </authorList>
    </citation>
    <scope>NUCLEOTIDE SEQUENCE</scope>
    <source>
        <strain evidence="4">Whitten #5841</strain>
        <tissue evidence="4">Leaf</tissue>
    </source>
</reference>
<feature type="domain" description="SAM" evidence="3">
    <location>
        <begin position="294"/>
        <end position="357"/>
    </location>
</feature>
<dbReference type="InterPro" id="IPR001660">
    <property type="entry name" value="SAM"/>
</dbReference>
<dbReference type="EMBL" id="CM035426">
    <property type="protein sequence ID" value="KAH7316344.1"/>
    <property type="molecule type" value="Genomic_DNA"/>
</dbReference>
<name>A0A8T2SFA5_CERRI</name>
<dbReference type="PROSITE" id="PS50105">
    <property type="entry name" value="SAM_DOMAIN"/>
    <property type="match status" value="1"/>
</dbReference>